<proteinExistence type="predicted"/>
<evidence type="ECO:0000313" key="8">
    <source>
        <dbReference type="EMBL" id="MFD1411604.1"/>
    </source>
</evidence>
<feature type="transmembrane region" description="Helical" evidence="6">
    <location>
        <begin position="12"/>
        <end position="28"/>
    </location>
</feature>
<dbReference type="Pfam" id="PF03772">
    <property type="entry name" value="Competence"/>
    <property type="match status" value="1"/>
</dbReference>
<dbReference type="Gene3D" id="3.60.15.10">
    <property type="entry name" value="Ribonuclease Z/Hydroxyacylglutathione hydrolase-like"/>
    <property type="match status" value="1"/>
</dbReference>
<dbReference type="InterPro" id="IPR052159">
    <property type="entry name" value="Competence_DNA_uptake"/>
</dbReference>
<evidence type="ECO:0000259" key="7">
    <source>
        <dbReference type="SMART" id="SM00849"/>
    </source>
</evidence>
<feature type="domain" description="Metallo-beta-lactamase" evidence="7">
    <location>
        <begin position="495"/>
        <end position="704"/>
    </location>
</feature>
<dbReference type="InterPro" id="IPR001279">
    <property type="entry name" value="Metallo-B-lactamas"/>
</dbReference>
<comment type="subcellular location">
    <subcellularLocation>
        <location evidence="1">Cell membrane</location>
        <topology evidence="1">Multi-pass membrane protein</topology>
    </subcellularLocation>
</comment>
<feature type="transmembrane region" description="Helical" evidence="6">
    <location>
        <begin position="34"/>
        <end position="67"/>
    </location>
</feature>
<dbReference type="CDD" id="cd07731">
    <property type="entry name" value="ComA-like_MBL-fold"/>
    <property type="match status" value="1"/>
</dbReference>
<evidence type="ECO:0000256" key="3">
    <source>
        <dbReference type="ARBA" id="ARBA00022692"/>
    </source>
</evidence>
<dbReference type="Proteomes" id="UP001597191">
    <property type="component" value="Unassembled WGS sequence"/>
</dbReference>
<evidence type="ECO:0000256" key="6">
    <source>
        <dbReference type="SAM" id="Phobius"/>
    </source>
</evidence>
<sequence>MAGFDRGYQGKILLVALAMVLLSGFFWYQTNWQLGLLILISIWLLGRLIQIKSAQLWCLCLGMLLLFGSRQVYFQRQLRRVPTVITQIRILPDQGQLQGDLLTGQGRTKDDILVNYALQIRQQELAHQLAQATQPQILTVRTTAVTPIDGPTNLGEFNYQQWLAHRGCTYQATGTLVARTAVDAIHWSEKVASSRSQLLRYFEGYPRYCAFHLRTLIIGAQKTTDQPLKTLLSGVGLIQIFSLSGLHLDLLIYLVRKLGAHLRIPDEWVRGTIGILLPVYLVFVGGQIGVLRCALLFYLRQLQLIGHWHWPSLDVYSWSLLICLWWRPGCLWELGPQLSFLLTLAWRCLPQNLPWWRRQLRLNYLSLLLLLFHTYKIELWAGLWGGLGGTVLTLIILPLTWLTLIFPPLATLIEPLWVGFYQSLNWGQTYLSGQIVYGQLPLIVLLICLGSWLLASTLPKIKSPVLLSQLLLLLGPFLWWQVPWRNQVTMLDVGQGDSLLIQTSWPRRTMLIDTGGQLAFGKKAAWQQRSVKPRIERITLPYLASQGISHLDYVLVTHQDADHLGDLGALLAQIPVKKLLYPAGMRANPQFQQQLSQNRYLTKYQPCLAGEQINDQHLQAIVVAPHQPGSGTNEDSLCLWFALDNWRWLTTGDLDRTGEQELLRRRPQLQADYLKAGHHGSRTSSDPDFIKQLQLSAVFISAGRNNRYGHPHEETLATLQQLQVPFLNTGQYGMIVWQEYPWRRLPNQVRIRTQQTGSEAVWLK</sequence>
<keyword evidence="3 6" id="KW-0812">Transmembrane</keyword>
<feature type="transmembrane region" description="Helical" evidence="6">
    <location>
        <begin position="391"/>
        <end position="413"/>
    </location>
</feature>
<gene>
    <name evidence="8" type="ORF">ACFQ4R_08415</name>
</gene>
<keyword evidence="2" id="KW-1003">Cell membrane</keyword>
<dbReference type="NCBIfam" id="TIGR00361">
    <property type="entry name" value="ComEC_Rec2"/>
    <property type="match status" value="1"/>
</dbReference>
<feature type="transmembrane region" description="Helical" evidence="6">
    <location>
        <begin position="275"/>
        <end position="298"/>
    </location>
</feature>
<evidence type="ECO:0000313" key="9">
    <source>
        <dbReference type="Proteomes" id="UP001597191"/>
    </source>
</evidence>
<feature type="transmembrane region" description="Helical" evidence="6">
    <location>
        <begin position="362"/>
        <end position="385"/>
    </location>
</feature>
<keyword evidence="4 6" id="KW-1133">Transmembrane helix</keyword>
<accession>A0ABW4BNV3</accession>
<dbReference type="NCBIfam" id="TIGR00360">
    <property type="entry name" value="ComEC_N-term"/>
    <property type="match status" value="1"/>
</dbReference>
<dbReference type="InterPro" id="IPR004477">
    <property type="entry name" value="ComEC_N"/>
</dbReference>
<dbReference type="Pfam" id="PF00753">
    <property type="entry name" value="Lactamase_B"/>
    <property type="match status" value="1"/>
</dbReference>
<feature type="transmembrane region" description="Helical" evidence="6">
    <location>
        <begin position="434"/>
        <end position="455"/>
    </location>
</feature>
<reference evidence="9" key="1">
    <citation type="journal article" date="2019" name="Int. J. Syst. Evol. Microbiol.">
        <title>The Global Catalogue of Microorganisms (GCM) 10K type strain sequencing project: providing services to taxonomists for standard genome sequencing and annotation.</title>
        <authorList>
            <consortium name="The Broad Institute Genomics Platform"/>
            <consortium name="The Broad Institute Genome Sequencing Center for Infectious Disease"/>
            <person name="Wu L."/>
            <person name="Ma J."/>
        </authorList>
    </citation>
    <scope>NUCLEOTIDE SEQUENCE [LARGE SCALE GENOMIC DNA]</scope>
    <source>
        <strain evidence="9">CCM 8937</strain>
    </source>
</reference>
<dbReference type="PANTHER" id="PTHR30619:SF7">
    <property type="entry name" value="BETA-LACTAMASE DOMAIN PROTEIN"/>
    <property type="match status" value="1"/>
</dbReference>
<name>A0ABW4BNV3_9LACO</name>
<dbReference type="RefSeq" id="WP_125650582.1">
    <property type="nucleotide sequence ID" value="NZ_JBHTOH010000083.1"/>
</dbReference>
<comment type="caution">
    <text evidence="8">The sequence shown here is derived from an EMBL/GenBank/DDBJ whole genome shotgun (WGS) entry which is preliminary data.</text>
</comment>
<dbReference type="InterPro" id="IPR036866">
    <property type="entry name" value="RibonucZ/Hydroxyglut_hydro"/>
</dbReference>
<dbReference type="InterPro" id="IPR004797">
    <property type="entry name" value="Competence_ComEC/Rec2"/>
</dbReference>
<dbReference type="PANTHER" id="PTHR30619">
    <property type="entry name" value="DNA INTERNALIZATION/COMPETENCE PROTEIN COMEC/REC2"/>
    <property type="match status" value="1"/>
</dbReference>
<feature type="transmembrane region" description="Helical" evidence="6">
    <location>
        <begin position="231"/>
        <end position="255"/>
    </location>
</feature>
<dbReference type="EMBL" id="JBHTOH010000083">
    <property type="protein sequence ID" value="MFD1411604.1"/>
    <property type="molecule type" value="Genomic_DNA"/>
</dbReference>
<keyword evidence="9" id="KW-1185">Reference proteome</keyword>
<evidence type="ECO:0000256" key="5">
    <source>
        <dbReference type="ARBA" id="ARBA00023136"/>
    </source>
</evidence>
<evidence type="ECO:0000256" key="4">
    <source>
        <dbReference type="ARBA" id="ARBA00022989"/>
    </source>
</evidence>
<organism evidence="8 9">
    <name type="scientific">Lapidilactobacillus gannanensis</name>
    <dbReference type="NCBI Taxonomy" id="2486002"/>
    <lineage>
        <taxon>Bacteria</taxon>
        <taxon>Bacillati</taxon>
        <taxon>Bacillota</taxon>
        <taxon>Bacilli</taxon>
        <taxon>Lactobacillales</taxon>
        <taxon>Lactobacillaceae</taxon>
        <taxon>Lapidilactobacillus</taxon>
    </lineage>
</organism>
<evidence type="ECO:0000256" key="2">
    <source>
        <dbReference type="ARBA" id="ARBA00022475"/>
    </source>
</evidence>
<dbReference type="InterPro" id="IPR035681">
    <property type="entry name" value="ComA-like_MBL"/>
</dbReference>
<dbReference type="SUPFAM" id="SSF56281">
    <property type="entry name" value="Metallo-hydrolase/oxidoreductase"/>
    <property type="match status" value="1"/>
</dbReference>
<protein>
    <submittedName>
        <fullName evidence="8">DNA internalization-related competence protein ComEC/Rec2</fullName>
    </submittedName>
</protein>
<feature type="transmembrane region" description="Helical" evidence="6">
    <location>
        <begin position="461"/>
        <end position="480"/>
    </location>
</feature>
<evidence type="ECO:0000256" key="1">
    <source>
        <dbReference type="ARBA" id="ARBA00004651"/>
    </source>
</evidence>
<keyword evidence="5 6" id="KW-0472">Membrane</keyword>
<dbReference type="SMART" id="SM00849">
    <property type="entry name" value="Lactamase_B"/>
    <property type="match status" value="1"/>
</dbReference>